<dbReference type="SUPFAM" id="SSF53448">
    <property type="entry name" value="Nucleotide-diphospho-sugar transferases"/>
    <property type="match status" value="1"/>
</dbReference>
<organism evidence="3 4">
    <name type="scientific">Psychrobacter saeujeotis</name>
    <dbReference type="NCBI Taxonomy" id="3143436"/>
    <lineage>
        <taxon>Bacteria</taxon>
        <taxon>Pseudomonadati</taxon>
        <taxon>Pseudomonadota</taxon>
        <taxon>Gammaproteobacteria</taxon>
        <taxon>Moraxellales</taxon>
        <taxon>Moraxellaceae</taxon>
        <taxon>Psychrobacter</taxon>
    </lineage>
</organism>
<reference evidence="3 4" key="1">
    <citation type="submission" date="2024-05" db="EMBL/GenBank/DDBJ databases">
        <authorList>
            <person name="Kim H.-Y."/>
            <person name="Kim E."/>
            <person name="Cai Y."/>
            <person name="Yang S.-M."/>
            <person name="Lee W."/>
        </authorList>
    </citation>
    <scope>NUCLEOTIDE SEQUENCE [LARGE SCALE GENOMIC DNA]</scope>
    <source>
        <strain evidence="3 4">FBL11</strain>
    </source>
</reference>
<dbReference type="EMBL" id="JBDGHN010000002">
    <property type="protein sequence ID" value="MEN2750301.1"/>
    <property type="molecule type" value="Genomic_DNA"/>
</dbReference>
<dbReference type="RefSeq" id="WP_299217338.1">
    <property type="nucleotide sequence ID" value="NZ_JBDGHN010000002.1"/>
</dbReference>
<dbReference type="Pfam" id="PF12804">
    <property type="entry name" value="NTP_transf_3"/>
    <property type="match status" value="1"/>
</dbReference>
<evidence type="ECO:0000313" key="4">
    <source>
        <dbReference type="Proteomes" id="UP001461960"/>
    </source>
</evidence>
<name>A0ABU9X6D1_9GAMM</name>
<dbReference type="InterPro" id="IPR029044">
    <property type="entry name" value="Nucleotide-diphossugar_trans"/>
</dbReference>
<evidence type="ECO:0000313" key="3">
    <source>
        <dbReference type="EMBL" id="MEN2750301.1"/>
    </source>
</evidence>
<keyword evidence="1" id="KW-0460">Magnesium</keyword>
<sequence>MTTQNHTIIVLASGLSQRLGQAKQLLHKNGEPLIGYMIKLALATQPQAIVVVIPSNNSSIEDVVAKLAAQYAAIHTVMNTAPKTGMAHSLYLGIEALRNDIDCDGLLVSRVLIMGIDQVLLDKSHLIALLTGAQDVVASRYSGLDNWSDEQDLSEKTAFHETTTNKITTCDPLSKDIVGLPLKIDYELLTQWQALLTGDKGLRHLIRGLASHQISSVNNHQLSYDIDTPSQLAHARAQRWIDG</sequence>
<evidence type="ECO:0000256" key="1">
    <source>
        <dbReference type="ARBA" id="ARBA00022842"/>
    </source>
</evidence>
<dbReference type="PANTHER" id="PTHR43777">
    <property type="entry name" value="MOLYBDENUM COFACTOR CYTIDYLYLTRANSFERASE"/>
    <property type="match status" value="1"/>
</dbReference>
<dbReference type="PANTHER" id="PTHR43777:SF1">
    <property type="entry name" value="MOLYBDENUM COFACTOR CYTIDYLYLTRANSFERASE"/>
    <property type="match status" value="1"/>
</dbReference>
<dbReference type="Gene3D" id="3.90.550.10">
    <property type="entry name" value="Spore Coat Polysaccharide Biosynthesis Protein SpsA, Chain A"/>
    <property type="match status" value="1"/>
</dbReference>
<keyword evidence="4" id="KW-1185">Reference proteome</keyword>
<accession>A0ABU9X6D1</accession>
<comment type="caution">
    <text evidence="3">The sequence shown here is derived from an EMBL/GenBank/DDBJ whole genome shotgun (WGS) entry which is preliminary data.</text>
</comment>
<protein>
    <submittedName>
        <fullName evidence="3">NTP transferase domain-containing protein</fullName>
    </submittedName>
</protein>
<dbReference type="InterPro" id="IPR025877">
    <property type="entry name" value="MobA-like_NTP_Trfase"/>
</dbReference>
<gene>
    <name evidence="3" type="ORF">AAIR29_01510</name>
</gene>
<keyword evidence="3" id="KW-0808">Transferase</keyword>
<evidence type="ECO:0000259" key="2">
    <source>
        <dbReference type="Pfam" id="PF12804"/>
    </source>
</evidence>
<dbReference type="Proteomes" id="UP001461960">
    <property type="component" value="Unassembled WGS sequence"/>
</dbReference>
<proteinExistence type="predicted"/>
<dbReference type="GO" id="GO:0016740">
    <property type="term" value="F:transferase activity"/>
    <property type="evidence" value="ECO:0007669"/>
    <property type="project" value="UniProtKB-KW"/>
</dbReference>
<feature type="domain" description="MobA-like NTP transferase" evidence="2">
    <location>
        <begin position="9"/>
        <end position="209"/>
    </location>
</feature>